<name>A0ACA9SNR4_9GLOM</name>
<sequence>YCYNCEEKNGKKQYLGKLNSIARVGVFFEDNDSRNLSERLPGEI</sequence>
<organism evidence="1 2">
    <name type="scientific">Racocetra persica</name>
    <dbReference type="NCBI Taxonomy" id="160502"/>
    <lineage>
        <taxon>Eukaryota</taxon>
        <taxon>Fungi</taxon>
        <taxon>Fungi incertae sedis</taxon>
        <taxon>Mucoromycota</taxon>
        <taxon>Glomeromycotina</taxon>
        <taxon>Glomeromycetes</taxon>
        <taxon>Diversisporales</taxon>
        <taxon>Gigasporaceae</taxon>
        <taxon>Racocetra</taxon>
    </lineage>
</organism>
<feature type="non-terminal residue" evidence="1">
    <location>
        <position position="1"/>
    </location>
</feature>
<comment type="caution">
    <text evidence="1">The sequence shown here is derived from an EMBL/GenBank/DDBJ whole genome shotgun (WGS) entry which is preliminary data.</text>
</comment>
<dbReference type="EMBL" id="CAJVQC010140346">
    <property type="protein sequence ID" value="CAG8843930.1"/>
    <property type="molecule type" value="Genomic_DNA"/>
</dbReference>
<evidence type="ECO:0000313" key="2">
    <source>
        <dbReference type="Proteomes" id="UP000789920"/>
    </source>
</evidence>
<evidence type="ECO:0000313" key="1">
    <source>
        <dbReference type="EMBL" id="CAG8843930.1"/>
    </source>
</evidence>
<proteinExistence type="predicted"/>
<gene>
    <name evidence="1" type="ORF">RPERSI_LOCUS32990</name>
</gene>
<dbReference type="Proteomes" id="UP000789920">
    <property type="component" value="Unassembled WGS sequence"/>
</dbReference>
<accession>A0ACA9SNR4</accession>
<reference evidence="1" key="1">
    <citation type="submission" date="2021-06" db="EMBL/GenBank/DDBJ databases">
        <authorList>
            <person name="Kallberg Y."/>
            <person name="Tangrot J."/>
            <person name="Rosling A."/>
        </authorList>
    </citation>
    <scope>NUCLEOTIDE SEQUENCE</scope>
    <source>
        <strain evidence="1">MA461A</strain>
    </source>
</reference>
<protein>
    <submittedName>
        <fullName evidence="1">36410_t:CDS:1</fullName>
    </submittedName>
</protein>
<keyword evidence="2" id="KW-1185">Reference proteome</keyword>